<feature type="transmembrane region" description="Helical" evidence="2">
    <location>
        <begin position="31"/>
        <end position="60"/>
    </location>
</feature>
<reference evidence="3" key="1">
    <citation type="submission" date="2019-09" db="EMBL/GenBank/DDBJ databases">
        <authorList>
            <person name="Li J."/>
        </authorList>
    </citation>
    <scope>NUCLEOTIDE SEQUENCE [LARGE SCALE GENOMIC DNA]</scope>
    <source>
        <strain evidence="3">JCM 14732</strain>
    </source>
</reference>
<protein>
    <recommendedName>
        <fullName evidence="5">DUF4190 domain-containing protein</fullName>
    </recommendedName>
</protein>
<keyword evidence="2" id="KW-0812">Transmembrane</keyword>
<evidence type="ECO:0000313" key="3">
    <source>
        <dbReference type="EMBL" id="KAA1397282.1"/>
    </source>
</evidence>
<proteinExistence type="predicted"/>
<organism evidence="3 4">
    <name type="scientific">Aeromicrobium ginsengisoli</name>
    <dbReference type="NCBI Taxonomy" id="363867"/>
    <lineage>
        <taxon>Bacteria</taxon>
        <taxon>Bacillati</taxon>
        <taxon>Actinomycetota</taxon>
        <taxon>Actinomycetes</taxon>
        <taxon>Propionibacteriales</taxon>
        <taxon>Nocardioidaceae</taxon>
        <taxon>Aeromicrobium</taxon>
    </lineage>
</organism>
<keyword evidence="2" id="KW-0472">Membrane</keyword>
<evidence type="ECO:0000313" key="4">
    <source>
        <dbReference type="Proteomes" id="UP000380867"/>
    </source>
</evidence>
<dbReference type="RefSeq" id="WP_149688764.1">
    <property type="nucleotide sequence ID" value="NZ_SDPQ02000002.1"/>
</dbReference>
<evidence type="ECO:0000256" key="2">
    <source>
        <dbReference type="SAM" id="Phobius"/>
    </source>
</evidence>
<keyword evidence="4" id="KW-1185">Reference proteome</keyword>
<evidence type="ECO:0000256" key="1">
    <source>
        <dbReference type="SAM" id="MobiDB-lite"/>
    </source>
</evidence>
<sequence length="119" mass="12494">MTTPYPYPPPQPYPYAPQPAPLPKPPRSTAALVLGIIGVAGFFVLLAPIALSPLAWYFGAVADREAEREPTRYRRAGEAKAGMVLGIIGSAILGIVLLLLVIAATLTIIGVNHDAGYGT</sequence>
<gene>
    <name evidence="3" type="ORF">ESP70_007775</name>
</gene>
<dbReference type="EMBL" id="SDPQ02000002">
    <property type="protein sequence ID" value="KAA1397282.1"/>
    <property type="molecule type" value="Genomic_DNA"/>
</dbReference>
<name>A0A5M4FDE3_9ACTN</name>
<keyword evidence="2" id="KW-1133">Transmembrane helix</keyword>
<dbReference type="AlphaFoldDB" id="A0A5M4FDE3"/>
<evidence type="ECO:0008006" key="5">
    <source>
        <dbReference type="Google" id="ProtNLM"/>
    </source>
</evidence>
<comment type="caution">
    <text evidence="3">The sequence shown here is derived from an EMBL/GenBank/DDBJ whole genome shotgun (WGS) entry which is preliminary data.</text>
</comment>
<dbReference type="OrthoDB" id="3733716at2"/>
<accession>A0A5M4FDE3</accession>
<feature type="transmembrane region" description="Helical" evidence="2">
    <location>
        <begin position="81"/>
        <end position="109"/>
    </location>
</feature>
<dbReference type="Proteomes" id="UP000380867">
    <property type="component" value="Unassembled WGS sequence"/>
</dbReference>
<feature type="region of interest" description="Disordered" evidence="1">
    <location>
        <begin position="1"/>
        <end position="25"/>
    </location>
</feature>